<protein>
    <recommendedName>
        <fullName evidence="2">MucB/RseB N-terminal domain-containing protein</fullName>
    </recommendedName>
</protein>
<dbReference type="InterPro" id="IPR033434">
    <property type="entry name" value="MucB/RseB_N"/>
</dbReference>
<gene>
    <name evidence="3" type="ORF">BACCIP111895_04536</name>
</gene>
<dbReference type="EMBL" id="CALBWS010000045">
    <property type="protein sequence ID" value="CAH2717344.1"/>
    <property type="molecule type" value="Genomic_DNA"/>
</dbReference>
<keyword evidence="4" id="KW-1185">Reference proteome</keyword>
<dbReference type="Pfam" id="PF03888">
    <property type="entry name" value="MucB_RseB"/>
    <property type="match status" value="1"/>
</dbReference>
<dbReference type="Proteomes" id="UP000838308">
    <property type="component" value="Unassembled WGS sequence"/>
</dbReference>
<feature type="domain" description="MucB/RseB N-terminal" evidence="2">
    <location>
        <begin position="272"/>
        <end position="336"/>
    </location>
</feature>
<proteinExistence type="predicted"/>
<evidence type="ECO:0000259" key="2">
    <source>
        <dbReference type="Pfam" id="PF03888"/>
    </source>
</evidence>
<keyword evidence="1" id="KW-1133">Transmembrane helix</keyword>
<name>A0ABM9EXD4_9BACI</name>
<keyword evidence="1" id="KW-0472">Membrane</keyword>
<evidence type="ECO:0000313" key="3">
    <source>
        <dbReference type="EMBL" id="CAH2717344.1"/>
    </source>
</evidence>
<sequence>MENKLHNLKEKMDQTIFRDVYFDDKQYHQVLNTIEQSKFQKLGIPLKNKFNALLSISVVSIMFLGITYFVGTQLNLLNGPETKQANEPKQITQNSLNKPSNEKTVYIPPKQEENYDEMSKEEILTKMINTVDYFETAKGEYKIHYSFSPGYQVVEYAISLKHEPGGYGKTTLDTGEISSQEFYKDGTLWFLNESSKTYMESQVMEGNRKRGTTLTLDQAFSIASDGNPQTNYRERPTFSTANETLFPYEIASNYTRDLSKWEIEKQNEELLGHNTLVIKGTKNHRDFQSFRFWVDKDTGILVKYETYNSTGDVVDYLHPTKLEINVPIDSERFTPNLEGYKNRDLLSQEEPHMRTGNIDDLIPEELKGQWEEAKKKPNETMVFEFNGNWYIYVKKGYLVNYIEANGKEGTLYLAKTSAQKSQHNFHALAEGYKVETLNIVYE</sequence>
<feature type="transmembrane region" description="Helical" evidence="1">
    <location>
        <begin position="50"/>
        <end position="70"/>
    </location>
</feature>
<reference evidence="3" key="1">
    <citation type="submission" date="2022-04" db="EMBL/GenBank/DDBJ databases">
        <authorList>
            <person name="Criscuolo A."/>
        </authorList>
    </citation>
    <scope>NUCLEOTIDE SEQUENCE</scope>
    <source>
        <strain evidence="3">CIP111895</strain>
    </source>
</reference>
<evidence type="ECO:0000256" key="1">
    <source>
        <dbReference type="SAM" id="Phobius"/>
    </source>
</evidence>
<organism evidence="3 4">
    <name type="scientific">Neobacillus rhizosphaerae</name>
    <dbReference type="NCBI Taxonomy" id="2880965"/>
    <lineage>
        <taxon>Bacteria</taxon>
        <taxon>Bacillati</taxon>
        <taxon>Bacillota</taxon>
        <taxon>Bacilli</taxon>
        <taxon>Bacillales</taxon>
        <taxon>Bacillaceae</taxon>
        <taxon>Neobacillus</taxon>
    </lineage>
</organism>
<keyword evidence="1" id="KW-0812">Transmembrane</keyword>
<dbReference type="RefSeq" id="WP_248737565.1">
    <property type="nucleotide sequence ID" value="NZ_CALBWS010000045.1"/>
</dbReference>
<dbReference type="Gene3D" id="2.50.20.10">
    <property type="entry name" value="Lipoprotein localisation LolA/LolB/LppX"/>
    <property type="match status" value="1"/>
</dbReference>
<comment type="caution">
    <text evidence="3">The sequence shown here is derived from an EMBL/GenBank/DDBJ whole genome shotgun (WGS) entry which is preliminary data.</text>
</comment>
<evidence type="ECO:0000313" key="4">
    <source>
        <dbReference type="Proteomes" id="UP000838308"/>
    </source>
</evidence>
<accession>A0ABM9EXD4</accession>